<proteinExistence type="predicted"/>
<organism evidence="1 2">
    <name type="scientific">Ameca splendens</name>
    <dbReference type="NCBI Taxonomy" id="208324"/>
    <lineage>
        <taxon>Eukaryota</taxon>
        <taxon>Metazoa</taxon>
        <taxon>Chordata</taxon>
        <taxon>Craniata</taxon>
        <taxon>Vertebrata</taxon>
        <taxon>Euteleostomi</taxon>
        <taxon>Actinopterygii</taxon>
        <taxon>Neopterygii</taxon>
        <taxon>Teleostei</taxon>
        <taxon>Neoteleostei</taxon>
        <taxon>Acanthomorphata</taxon>
        <taxon>Ovalentaria</taxon>
        <taxon>Atherinomorphae</taxon>
        <taxon>Cyprinodontiformes</taxon>
        <taxon>Goodeidae</taxon>
        <taxon>Ameca</taxon>
    </lineage>
</organism>
<name>A0ABV0ZZ98_9TELE</name>
<reference evidence="1 2" key="1">
    <citation type="submission" date="2021-06" db="EMBL/GenBank/DDBJ databases">
        <authorList>
            <person name="Palmer J.M."/>
        </authorList>
    </citation>
    <scope>NUCLEOTIDE SEQUENCE [LARGE SCALE GENOMIC DNA]</scope>
    <source>
        <strain evidence="1 2">AS_MEX2019</strain>
        <tissue evidence="1">Muscle</tissue>
    </source>
</reference>
<gene>
    <name evidence="1" type="ORF">AMECASPLE_016612</name>
</gene>
<comment type="caution">
    <text evidence="1">The sequence shown here is derived from an EMBL/GenBank/DDBJ whole genome shotgun (WGS) entry which is preliminary data.</text>
</comment>
<evidence type="ECO:0000313" key="1">
    <source>
        <dbReference type="EMBL" id="MEQ2311147.1"/>
    </source>
</evidence>
<sequence>MLTSSNSVTFVDPEVSIITFSWLHGFLTSASSLTLLEAGGDELMRDWKFITLEMESDLGGSLRSIKRGKISLLCHLTLLSMPYSFTAFFSHPLLSLSLILSLPSSVFSEYSFHPLSPRYCLSLFLCSICSSPCQSPSISFILILYLSSSSSNPNRHFRESLSLKQSLQLFFFFFFILEKSLNKGEKRCAHIKQGKMERETEEERQTIERGESGRYIISDRYDVDFIFLASVFGSYVGALR</sequence>
<evidence type="ECO:0000313" key="2">
    <source>
        <dbReference type="Proteomes" id="UP001469553"/>
    </source>
</evidence>
<dbReference type="Proteomes" id="UP001469553">
    <property type="component" value="Unassembled WGS sequence"/>
</dbReference>
<dbReference type="EMBL" id="JAHRIP010076450">
    <property type="protein sequence ID" value="MEQ2311147.1"/>
    <property type="molecule type" value="Genomic_DNA"/>
</dbReference>
<protein>
    <submittedName>
        <fullName evidence="1">Uncharacterized protein</fullName>
    </submittedName>
</protein>
<accession>A0ABV0ZZ98</accession>
<keyword evidence="2" id="KW-1185">Reference proteome</keyword>